<keyword evidence="2" id="KW-1185">Reference proteome</keyword>
<evidence type="ECO:0000313" key="1">
    <source>
        <dbReference type="EMBL" id="EXJ66165.1"/>
    </source>
</evidence>
<dbReference type="AlphaFoldDB" id="W9WMD2"/>
<sequence>MVPTQTSFDAKPGQIVEVAQAKNVEDWQSLLAHHPRVFLHVIFSLEMAIQRGHFPKVTDLPLAICQQRSVSISSPPPSRLSSPPVNLGLTIPRSHGIPEVFTTDESTGALTPPDRSYVSDTNQTPVLPDLLMNVDLDFVDLEGFDAMDFDKTLDPASQLGWPSGMNSGLEEPFFLA</sequence>
<dbReference type="HOGENOM" id="CLU_1524996_0_0_1"/>
<dbReference type="Proteomes" id="UP000019471">
    <property type="component" value="Unassembled WGS sequence"/>
</dbReference>
<organism evidence="1 2">
    <name type="scientific">Cladophialophora psammophila CBS 110553</name>
    <dbReference type="NCBI Taxonomy" id="1182543"/>
    <lineage>
        <taxon>Eukaryota</taxon>
        <taxon>Fungi</taxon>
        <taxon>Dikarya</taxon>
        <taxon>Ascomycota</taxon>
        <taxon>Pezizomycotina</taxon>
        <taxon>Eurotiomycetes</taxon>
        <taxon>Chaetothyriomycetidae</taxon>
        <taxon>Chaetothyriales</taxon>
        <taxon>Herpotrichiellaceae</taxon>
        <taxon>Cladophialophora</taxon>
    </lineage>
</organism>
<dbReference type="RefSeq" id="XP_007749545.1">
    <property type="nucleotide sequence ID" value="XM_007751355.1"/>
</dbReference>
<reference evidence="1 2" key="1">
    <citation type="submission" date="2013-03" db="EMBL/GenBank/DDBJ databases">
        <title>The Genome Sequence of Cladophialophora psammophila CBS 110553.</title>
        <authorList>
            <consortium name="The Broad Institute Genomics Platform"/>
            <person name="Cuomo C."/>
            <person name="de Hoog S."/>
            <person name="Gorbushina A."/>
            <person name="Walker B."/>
            <person name="Young S.K."/>
            <person name="Zeng Q."/>
            <person name="Gargeya S."/>
            <person name="Fitzgerald M."/>
            <person name="Haas B."/>
            <person name="Abouelleil A."/>
            <person name="Allen A.W."/>
            <person name="Alvarado L."/>
            <person name="Arachchi H.M."/>
            <person name="Berlin A.M."/>
            <person name="Chapman S.B."/>
            <person name="Gainer-Dewar J."/>
            <person name="Goldberg J."/>
            <person name="Griggs A."/>
            <person name="Gujja S."/>
            <person name="Hansen M."/>
            <person name="Howarth C."/>
            <person name="Imamovic A."/>
            <person name="Ireland A."/>
            <person name="Larimer J."/>
            <person name="McCowan C."/>
            <person name="Murphy C."/>
            <person name="Pearson M."/>
            <person name="Poon T.W."/>
            <person name="Priest M."/>
            <person name="Roberts A."/>
            <person name="Saif S."/>
            <person name="Shea T."/>
            <person name="Sisk P."/>
            <person name="Sykes S."/>
            <person name="Wortman J."/>
            <person name="Nusbaum C."/>
            <person name="Birren B."/>
        </authorList>
    </citation>
    <scope>NUCLEOTIDE SEQUENCE [LARGE SCALE GENOMIC DNA]</scope>
    <source>
        <strain evidence="1 2">CBS 110553</strain>
    </source>
</reference>
<proteinExistence type="predicted"/>
<evidence type="ECO:0000313" key="2">
    <source>
        <dbReference type="Proteomes" id="UP000019471"/>
    </source>
</evidence>
<gene>
    <name evidence="1" type="ORF">A1O5_10781</name>
</gene>
<comment type="caution">
    <text evidence="1">The sequence shown here is derived from an EMBL/GenBank/DDBJ whole genome shotgun (WGS) entry which is preliminary data.</text>
</comment>
<dbReference type="EMBL" id="AMGX01000021">
    <property type="protein sequence ID" value="EXJ66165.1"/>
    <property type="molecule type" value="Genomic_DNA"/>
</dbReference>
<dbReference type="GeneID" id="19195472"/>
<accession>W9WMD2</accession>
<name>W9WMD2_9EURO</name>
<protein>
    <submittedName>
        <fullName evidence="1">Uncharacterized protein</fullName>
    </submittedName>
</protein>